<keyword evidence="7" id="KW-0732">Signal</keyword>
<dbReference type="InterPro" id="IPR050597">
    <property type="entry name" value="Cytochrome_c_Oxidase_Subunit"/>
</dbReference>
<feature type="signal peptide" evidence="7">
    <location>
        <begin position="1"/>
        <end position="18"/>
    </location>
</feature>
<evidence type="ECO:0000256" key="3">
    <source>
        <dbReference type="ARBA" id="ARBA00022723"/>
    </source>
</evidence>
<comment type="caution">
    <text evidence="9">The sequence shown here is derived from an EMBL/GenBank/DDBJ whole genome shotgun (WGS) entry which is preliminary data.</text>
</comment>
<dbReference type="InterPro" id="IPR009056">
    <property type="entry name" value="Cyt_c-like_dom"/>
</dbReference>
<evidence type="ECO:0000313" key="10">
    <source>
        <dbReference type="Proteomes" id="UP001501588"/>
    </source>
</evidence>
<dbReference type="SUPFAM" id="SSF46626">
    <property type="entry name" value="Cytochrome c"/>
    <property type="match status" value="1"/>
</dbReference>
<keyword evidence="5 6" id="KW-0408">Iron</keyword>
<evidence type="ECO:0000256" key="1">
    <source>
        <dbReference type="ARBA" id="ARBA00022448"/>
    </source>
</evidence>
<protein>
    <recommendedName>
        <fullName evidence="8">Cytochrome c domain-containing protein</fullName>
    </recommendedName>
</protein>
<gene>
    <name evidence="9" type="ORF">GCM10009416_16790</name>
</gene>
<dbReference type="EMBL" id="BAAAFZ010000017">
    <property type="protein sequence ID" value="GAA0578962.1"/>
    <property type="molecule type" value="Genomic_DNA"/>
</dbReference>
<proteinExistence type="predicted"/>
<accession>A0ABN1F072</accession>
<dbReference type="PANTHER" id="PTHR33751:SF9">
    <property type="entry name" value="CYTOCHROME C4"/>
    <property type="match status" value="1"/>
</dbReference>
<dbReference type="Gene3D" id="1.10.760.10">
    <property type="entry name" value="Cytochrome c-like domain"/>
    <property type="match status" value="1"/>
</dbReference>
<name>A0ABN1F072_9PROT</name>
<evidence type="ECO:0000259" key="8">
    <source>
        <dbReference type="PROSITE" id="PS51007"/>
    </source>
</evidence>
<keyword evidence="3 6" id="KW-0479">Metal-binding</keyword>
<evidence type="ECO:0000313" key="9">
    <source>
        <dbReference type="EMBL" id="GAA0578962.1"/>
    </source>
</evidence>
<evidence type="ECO:0000256" key="5">
    <source>
        <dbReference type="ARBA" id="ARBA00023004"/>
    </source>
</evidence>
<dbReference type="PANTHER" id="PTHR33751">
    <property type="entry name" value="CBB3-TYPE CYTOCHROME C OXIDASE SUBUNIT FIXP"/>
    <property type="match status" value="1"/>
</dbReference>
<keyword evidence="10" id="KW-1185">Reference proteome</keyword>
<evidence type="ECO:0000256" key="7">
    <source>
        <dbReference type="SAM" id="SignalP"/>
    </source>
</evidence>
<evidence type="ECO:0000256" key="6">
    <source>
        <dbReference type="PROSITE-ProRule" id="PRU00433"/>
    </source>
</evidence>
<dbReference type="Pfam" id="PF00034">
    <property type="entry name" value="Cytochrom_C"/>
    <property type="match status" value="1"/>
</dbReference>
<keyword evidence="4" id="KW-0249">Electron transport</keyword>
<organism evidence="9 10">
    <name type="scientific">Craurococcus roseus</name>
    <dbReference type="NCBI Taxonomy" id="77585"/>
    <lineage>
        <taxon>Bacteria</taxon>
        <taxon>Pseudomonadati</taxon>
        <taxon>Pseudomonadota</taxon>
        <taxon>Alphaproteobacteria</taxon>
        <taxon>Acetobacterales</taxon>
        <taxon>Acetobacteraceae</taxon>
        <taxon>Craurococcus</taxon>
    </lineage>
</organism>
<evidence type="ECO:0000256" key="4">
    <source>
        <dbReference type="ARBA" id="ARBA00022982"/>
    </source>
</evidence>
<dbReference type="PROSITE" id="PS51007">
    <property type="entry name" value="CYTC"/>
    <property type="match status" value="1"/>
</dbReference>
<keyword evidence="1" id="KW-0813">Transport</keyword>
<reference evidence="9 10" key="1">
    <citation type="journal article" date="2019" name="Int. J. Syst. Evol. Microbiol.">
        <title>The Global Catalogue of Microorganisms (GCM) 10K type strain sequencing project: providing services to taxonomists for standard genome sequencing and annotation.</title>
        <authorList>
            <consortium name="The Broad Institute Genomics Platform"/>
            <consortium name="The Broad Institute Genome Sequencing Center for Infectious Disease"/>
            <person name="Wu L."/>
            <person name="Ma J."/>
        </authorList>
    </citation>
    <scope>NUCLEOTIDE SEQUENCE [LARGE SCALE GENOMIC DNA]</scope>
    <source>
        <strain evidence="9 10">JCM 9933</strain>
    </source>
</reference>
<evidence type="ECO:0000256" key="2">
    <source>
        <dbReference type="ARBA" id="ARBA00022617"/>
    </source>
</evidence>
<dbReference type="Proteomes" id="UP001501588">
    <property type="component" value="Unassembled WGS sequence"/>
</dbReference>
<dbReference type="InterPro" id="IPR036909">
    <property type="entry name" value="Cyt_c-like_dom_sf"/>
</dbReference>
<keyword evidence="2 6" id="KW-0349">Heme</keyword>
<feature type="domain" description="Cytochrome c" evidence="8">
    <location>
        <begin position="17"/>
        <end position="95"/>
    </location>
</feature>
<sequence length="95" mass="9686">MGRAAILALAMLAAPAAAQEHGALLAGACQGCHGAAGGGSQGIPAIAGTRRRAEFAAILRDFRENKREATVMGRIARGFSEKDIAALAAHYAARD</sequence>
<feature type="chain" id="PRO_5045710013" description="Cytochrome c domain-containing protein" evidence="7">
    <location>
        <begin position="19"/>
        <end position="95"/>
    </location>
</feature>
<dbReference type="RefSeq" id="WP_343894774.1">
    <property type="nucleotide sequence ID" value="NZ_BAAAFZ010000017.1"/>
</dbReference>